<dbReference type="AlphaFoldDB" id="A0A674F6B1"/>
<evidence type="ECO:0000313" key="2">
    <source>
        <dbReference type="Ensembl" id="ENSSTUP00000115803.1"/>
    </source>
</evidence>
<dbReference type="SUPFAM" id="SSF48452">
    <property type="entry name" value="TPR-like"/>
    <property type="match status" value="1"/>
</dbReference>
<dbReference type="PANTHER" id="PTHR14699">
    <property type="entry name" value="STI2 PROTEIN-RELATED"/>
    <property type="match status" value="1"/>
</dbReference>
<organism evidence="2 3">
    <name type="scientific">Salmo trutta</name>
    <name type="common">Brown trout</name>
    <dbReference type="NCBI Taxonomy" id="8032"/>
    <lineage>
        <taxon>Eukaryota</taxon>
        <taxon>Metazoa</taxon>
        <taxon>Chordata</taxon>
        <taxon>Craniata</taxon>
        <taxon>Vertebrata</taxon>
        <taxon>Euteleostomi</taxon>
        <taxon>Actinopterygii</taxon>
        <taxon>Neopterygii</taxon>
        <taxon>Teleostei</taxon>
        <taxon>Protacanthopterygii</taxon>
        <taxon>Salmoniformes</taxon>
        <taxon>Salmonidae</taxon>
        <taxon>Salmoninae</taxon>
        <taxon>Salmo</taxon>
    </lineage>
</organism>
<protein>
    <recommendedName>
        <fullName evidence="1">Tetratricopeptide repeat protein 21A/21B N-terminal ARM repeat domain-containing protein</fullName>
    </recommendedName>
</protein>
<dbReference type="Ensembl" id="ENSSTUT00000123888.1">
    <property type="protein sequence ID" value="ENSSTUP00000115803.1"/>
    <property type="gene ID" value="ENSSTUG00000050975.1"/>
</dbReference>
<dbReference type="InParanoid" id="A0A674F6B1"/>
<dbReference type="PANTHER" id="PTHR14699:SF1">
    <property type="entry name" value="TETRATRICOPEPTIDE REPEAT PROTEIN 21B"/>
    <property type="match status" value="1"/>
</dbReference>
<reference evidence="2" key="2">
    <citation type="submission" date="2025-09" db="UniProtKB">
        <authorList>
            <consortium name="Ensembl"/>
        </authorList>
    </citation>
    <scope>IDENTIFICATION</scope>
</reference>
<dbReference type="GO" id="GO:0005929">
    <property type="term" value="C:cilium"/>
    <property type="evidence" value="ECO:0007669"/>
    <property type="project" value="GOC"/>
</dbReference>
<name>A0A674F6B1_SALTR</name>
<sequence>MGRLCTKSAVFLNSSPNMDENTLKLKLIVIVLFQPKMSLSKYFWTSLNIYQMQEAIHELEKINDRQDVSLSTFMALVYAEKKRPNPDRDVIQELDATVKEDRKSATPNGLYYAGMFLWLLGRNDKGLILKGWTDLTTGKDEYAKKAGKYFDKGLKEKADIFALMGKAHYYEYQHNYSGALETVNQVIVSFPGFLPAFIKNMKLLLTLQNWQQTVDCIMTEPLFLTARPLDPGQSQRI</sequence>
<dbReference type="GO" id="GO:0030991">
    <property type="term" value="C:intraciliary transport particle A"/>
    <property type="evidence" value="ECO:0007669"/>
    <property type="project" value="TreeGrafter"/>
</dbReference>
<proteinExistence type="predicted"/>
<dbReference type="GeneTree" id="ENSGT00390000005979"/>
<evidence type="ECO:0000313" key="3">
    <source>
        <dbReference type="Proteomes" id="UP000472277"/>
    </source>
</evidence>
<keyword evidence="3" id="KW-1185">Reference proteome</keyword>
<dbReference type="GO" id="GO:0035721">
    <property type="term" value="P:intraciliary retrograde transport"/>
    <property type="evidence" value="ECO:0007669"/>
    <property type="project" value="TreeGrafter"/>
</dbReference>
<dbReference type="Pfam" id="PF25062">
    <property type="entry name" value="ARM_TT21_N"/>
    <property type="match status" value="1"/>
</dbReference>
<dbReference type="Gene3D" id="1.25.40.10">
    <property type="entry name" value="Tetratricopeptide repeat domain"/>
    <property type="match status" value="1"/>
</dbReference>
<dbReference type="GO" id="GO:0061512">
    <property type="term" value="P:protein localization to cilium"/>
    <property type="evidence" value="ECO:0007669"/>
    <property type="project" value="TreeGrafter"/>
</dbReference>
<dbReference type="OMA" id="CIMTEPL"/>
<dbReference type="Proteomes" id="UP000472277">
    <property type="component" value="Chromosome 24"/>
</dbReference>
<reference evidence="2" key="1">
    <citation type="submission" date="2025-08" db="UniProtKB">
        <authorList>
            <consortium name="Ensembl"/>
        </authorList>
    </citation>
    <scope>IDENTIFICATION</scope>
</reference>
<dbReference type="InterPro" id="IPR040364">
    <property type="entry name" value="TTC21A/TTC21B"/>
</dbReference>
<feature type="domain" description="Tetratricopeptide repeat protein 21A/21B N-terminal ARM repeat" evidence="1">
    <location>
        <begin position="124"/>
        <end position="214"/>
    </location>
</feature>
<evidence type="ECO:0000259" key="1">
    <source>
        <dbReference type="Pfam" id="PF25062"/>
    </source>
</evidence>
<dbReference type="InterPro" id="IPR056833">
    <property type="entry name" value="ARM_TT21_N"/>
</dbReference>
<accession>A0A674F6B1</accession>
<dbReference type="InterPro" id="IPR011990">
    <property type="entry name" value="TPR-like_helical_dom_sf"/>
</dbReference>